<dbReference type="Proteomes" id="UP000279833">
    <property type="component" value="Unassembled WGS sequence"/>
</dbReference>
<organism evidence="3">
    <name type="scientific">Schistosoma curassoni</name>
    <dbReference type="NCBI Taxonomy" id="6186"/>
    <lineage>
        <taxon>Eukaryota</taxon>
        <taxon>Metazoa</taxon>
        <taxon>Spiralia</taxon>
        <taxon>Lophotrochozoa</taxon>
        <taxon>Platyhelminthes</taxon>
        <taxon>Trematoda</taxon>
        <taxon>Digenea</taxon>
        <taxon>Strigeidida</taxon>
        <taxon>Schistosomatoidea</taxon>
        <taxon>Schistosomatidae</taxon>
        <taxon>Schistosoma</taxon>
    </lineage>
</organism>
<reference evidence="3" key="1">
    <citation type="submission" date="2016-06" db="UniProtKB">
        <authorList>
            <consortium name="WormBaseParasite"/>
        </authorList>
    </citation>
    <scope>IDENTIFICATION</scope>
</reference>
<dbReference type="AlphaFoldDB" id="A0A183KX76"/>
<keyword evidence="2" id="KW-1185">Reference proteome</keyword>
<accession>A0A183KX76</accession>
<proteinExistence type="predicted"/>
<name>A0A183KX76_9TREM</name>
<gene>
    <name evidence="1" type="ORF">SCUD_LOCUS19671</name>
</gene>
<dbReference type="EMBL" id="UZAK01042901">
    <property type="protein sequence ID" value="VDP69849.1"/>
    <property type="molecule type" value="Genomic_DNA"/>
</dbReference>
<protein>
    <submittedName>
        <fullName evidence="3">Transposase</fullName>
    </submittedName>
</protein>
<evidence type="ECO:0000313" key="3">
    <source>
        <dbReference type="WBParaSite" id="SCUD_0001967301-mRNA-1"/>
    </source>
</evidence>
<evidence type="ECO:0000313" key="2">
    <source>
        <dbReference type="Proteomes" id="UP000279833"/>
    </source>
</evidence>
<dbReference type="WBParaSite" id="SCUD_0001967301-mRNA-1">
    <property type="protein sequence ID" value="SCUD_0001967301-mRNA-1"/>
    <property type="gene ID" value="SCUD_0001967301"/>
</dbReference>
<sequence>MQIFRYERSKKLVCISEFMKRTVMYPHDARTILVKYSPYNFRTITDMKQM</sequence>
<reference evidence="1 2" key="2">
    <citation type="submission" date="2018-11" db="EMBL/GenBank/DDBJ databases">
        <authorList>
            <consortium name="Pathogen Informatics"/>
        </authorList>
    </citation>
    <scope>NUCLEOTIDE SEQUENCE [LARGE SCALE GENOMIC DNA]</scope>
    <source>
        <strain evidence="1">Dakar</strain>
        <strain evidence="2">Dakar, Senegal</strain>
    </source>
</reference>
<evidence type="ECO:0000313" key="1">
    <source>
        <dbReference type="EMBL" id="VDP69849.1"/>
    </source>
</evidence>